<dbReference type="InterPro" id="IPR006578">
    <property type="entry name" value="MADF-dom"/>
</dbReference>
<dbReference type="PANTHER" id="PTHR12243:SF69">
    <property type="entry name" value="SI:CH73-59F11.3"/>
    <property type="match status" value="1"/>
</dbReference>
<sequence>LIEEIHKRPPLWNFKLPLSERTMQAKKKLWEEIKTAMNNTIDIATMKKKWKSLCDTYRTYKSKQQKPSGSAGTSQKKWVHFERMKFLSDM</sequence>
<dbReference type="AlphaFoldDB" id="E2A5S1"/>
<dbReference type="PROSITE" id="PS51029">
    <property type="entry name" value="MADF"/>
    <property type="match status" value="1"/>
</dbReference>
<dbReference type="Pfam" id="PF10545">
    <property type="entry name" value="MADF_DNA_bdg"/>
    <property type="match status" value="1"/>
</dbReference>
<dbReference type="GO" id="GO:0006357">
    <property type="term" value="P:regulation of transcription by RNA polymerase II"/>
    <property type="evidence" value="ECO:0007669"/>
    <property type="project" value="TreeGrafter"/>
</dbReference>
<evidence type="ECO:0000313" key="3">
    <source>
        <dbReference type="Proteomes" id="UP000000311"/>
    </source>
</evidence>
<name>E2A5S1_CAMFO</name>
<feature type="domain" description="MADF" evidence="1">
    <location>
        <begin position="1"/>
        <end position="90"/>
    </location>
</feature>
<dbReference type="OrthoDB" id="7553931at2759"/>
<organism evidence="3">
    <name type="scientific">Camponotus floridanus</name>
    <name type="common">Florida carpenter ant</name>
    <dbReference type="NCBI Taxonomy" id="104421"/>
    <lineage>
        <taxon>Eukaryota</taxon>
        <taxon>Metazoa</taxon>
        <taxon>Ecdysozoa</taxon>
        <taxon>Arthropoda</taxon>
        <taxon>Hexapoda</taxon>
        <taxon>Insecta</taxon>
        <taxon>Pterygota</taxon>
        <taxon>Neoptera</taxon>
        <taxon>Endopterygota</taxon>
        <taxon>Hymenoptera</taxon>
        <taxon>Apocrita</taxon>
        <taxon>Aculeata</taxon>
        <taxon>Formicoidea</taxon>
        <taxon>Formicidae</taxon>
        <taxon>Formicinae</taxon>
        <taxon>Camponotus</taxon>
    </lineage>
</organism>
<feature type="non-terminal residue" evidence="2">
    <location>
        <position position="1"/>
    </location>
</feature>
<gene>
    <name evidence="2" type="ORF">EAG_07598</name>
</gene>
<reference evidence="2 3" key="1">
    <citation type="journal article" date="2010" name="Science">
        <title>Genomic comparison of the ants Camponotus floridanus and Harpegnathos saltator.</title>
        <authorList>
            <person name="Bonasio R."/>
            <person name="Zhang G."/>
            <person name="Ye C."/>
            <person name="Mutti N.S."/>
            <person name="Fang X."/>
            <person name="Qin N."/>
            <person name="Donahue G."/>
            <person name="Yang P."/>
            <person name="Li Q."/>
            <person name="Li C."/>
            <person name="Zhang P."/>
            <person name="Huang Z."/>
            <person name="Berger S.L."/>
            <person name="Reinberg D."/>
            <person name="Wang J."/>
            <person name="Liebig J."/>
        </authorList>
    </citation>
    <scope>NUCLEOTIDE SEQUENCE [LARGE SCALE GENOMIC DNA]</scope>
    <source>
        <strain evidence="3">C129</strain>
    </source>
</reference>
<evidence type="ECO:0000313" key="2">
    <source>
        <dbReference type="EMBL" id="EFN71220.1"/>
    </source>
</evidence>
<evidence type="ECO:0000259" key="1">
    <source>
        <dbReference type="PROSITE" id="PS51029"/>
    </source>
</evidence>
<proteinExistence type="predicted"/>
<feature type="non-terminal residue" evidence="2">
    <location>
        <position position="90"/>
    </location>
</feature>
<dbReference type="GO" id="GO:0005667">
    <property type="term" value="C:transcription regulator complex"/>
    <property type="evidence" value="ECO:0007669"/>
    <property type="project" value="TreeGrafter"/>
</dbReference>
<dbReference type="GO" id="GO:0005634">
    <property type="term" value="C:nucleus"/>
    <property type="evidence" value="ECO:0007669"/>
    <property type="project" value="TreeGrafter"/>
</dbReference>
<dbReference type="Proteomes" id="UP000000311">
    <property type="component" value="Unassembled WGS sequence"/>
</dbReference>
<dbReference type="OMA" id="MITHCLY"/>
<dbReference type="SMART" id="SM00595">
    <property type="entry name" value="MADF"/>
    <property type="match status" value="1"/>
</dbReference>
<protein>
    <recommendedName>
        <fullName evidence="1">MADF domain-containing protein</fullName>
    </recommendedName>
</protein>
<dbReference type="InterPro" id="IPR039353">
    <property type="entry name" value="TF_Adf1"/>
</dbReference>
<keyword evidence="3" id="KW-1185">Reference proteome</keyword>
<dbReference type="EMBL" id="GL437039">
    <property type="protein sequence ID" value="EFN71220.1"/>
    <property type="molecule type" value="Genomic_DNA"/>
</dbReference>
<dbReference type="InParanoid" id="E2A5S1"/>
<accession>E2A5S1</accession>
<dbReference type="PANTHER" id="PTHR12243">
    <property type="entry name" value="MADF DOMAIN TRANSCRIPTION FACTOR"/>
    <property type="match status" value="1"/>
</dbReference>